<name>A0ABN8IEY4_9NEOP</name>
<protein>
    <recommendedName>
        <fullName evidence="4">SH3 domain-containing protein</fullName>
    </recommendedName>
</protein>
<dbReference type="SUPFAM" id="SSF50044">
    <property type="entry name" value="SH3-domain"/>
    <property type="match status" value="2"/>
</dbReference>
<reference evidence="5" key="1">
    <citation type="submission" date="2022-03" db="EMBL/GenBank/DDBJ databases">
        <authorList>
            <person name="Martin H S."/>
        </authorList>
    </citation>
    <scope>NUCLEOTIDE SEQUENCE</scope>
</reference>
<dbReference type="PROSITE" id="PS50002">
    <property type="entry name" value="SH3"/>
    <property type="match status" value="2"/>
</dbReference>
<evidence type="ECO:0000259" key="4">
    <source>
        <dbReference type="PROSITE" id="PS50002"/>
    </source>
</evidence>
<feature type="domain" description="SH3" evidence="4">
    <location>
        <begin position="188"/>
        <end position="247"/>
    </location>
</feature>
<dbReference type="PRINTS" id="PR00499">
    <property type="entry name" value="P67PHOX"/>
</dbReference>
<dbReference type="PRINTS" id="PR00452">
    <property type="entry name" value="SH3DOMAIN"/>
</dbReference>
<feature type="non-terminal residue" evidence="5">
    <location>
        <position position="314"/>
    </location>
</feature>
<sequence>MDLLKHDMKGPTRPAPSVPMLKSVNRYSPVTNWNDDPFGADVFEPTPQYAQKKKPPPRPPPPKLSRQPETYPVLKGPTIIRAKPTRPKPPENVALLKNNFGSSFSITSMNVNTTVPIQKVSNGLIDSYDSKQIRWDHESSPEREASPPMPTIPPPPPPPDVDDDVVPWVEDQEFLAENLLDEQYVPDSSVPHAVALFDYYTDHEEDLSFSANSTIYLVRRVNEEWLCGRLGSVEGLFPSSYVEVKVPLPNDSVTTPTLGTAVAVYDFEPVQPGDLRFSTGDRIRVTHRLNEEWYFGECNGLRGQFPANYVQMSW</sequence>
<feature type="region of interest" description="Disordered" evidence="3">
    <location>
        <begin position="134"/>
        <end position="160"/>
    </location>
</feature>
<organism evidence="5 6">
    <name type="scientific">Iphiclides podalirius</name>
    <name type="common">scarce swallowtail</name>
    <dbReference type="NCBI Taxonomy" id="110791"/>
    <lineage>
        <taxon>Eukaryota</taxon>
        <taxon>Metazoa</taxon>
        <taxon>Ecdysozoa</taxon>
        <taxon>Arthropoda</taxon>
        <taxon>Hexapoda</taxon>
        <taxon>Insecta</taxon>
        <taxon>Pterygota</taxon>
        <taxon>Neoptera</taxon>
        <taxon>Endopterygota</taxon>
        <taxon>Lepidoptera</taxon>
        <taxon>Glossata</taxon>
        <taxon>Ditrysia</taxon>
        <taxon>Papilionoidea</taxon>
        <taxon>Papilionidae</taxon>
        <taxon>Papilioninae</taxon>
        <taxon>Iphiclides</taxon>
    </lineage>
</organism>
<evidence type="ECO:0000256" key="2">
    <source>
        <dbReference type="PROSITE-ProRule" id="PRU00192"/>
    </source>
</evidence>
<dbReference type="PANTHER" id="PTHR14167:SF116">
    <property type="entry name" value="CAP, ISOFORM AC"/>
    <property type="match status" value="1"/>
</dbReference>
<dbReference type="Pfam" id="PF14604">
    <property type="entry name" value="SH3_9"/>
    <property type="match status" value="1"/>
</dbReference>
<evidence type="ECO:0000256" key="3">
    <source>
        <dbReference type="SAM" id="MobiDB-lite"/>
    </source>
</evidence>
<feature type="compositionally biased region" description="Basic and acidic residues" evidence="3">
    <location>
        <begin position="134"/>
        <end position="145"/>
    </location>
</feature>
<accession>A0ABN8IEY4</accession>
<feature type="region of interest" description="Disordered" evidence="3">
    <location>
        <begin position="31"/>
        <end position="70"/>
    </location>
</feature>
<dbReference type="EMBL" id="OW152833">
    <property type="protein sequence ID" value="CAH2054501.1"/>
    <property type="molecule type" value="Genomic_DNA"/>
</dbReference>
<feature type="region of interest" description="Disordered" evidence="3">
    <location>
        <begin position="1"/>
        <end position="20"/>
    </location>
</feature>
<dbReference type="InterPro" id="IPR050384">
    <property type="entry name" value="Endophilin_SH3RF"/>
</dbReference>
<evidence type="ECO:0000256" key="1">
    <source>
        <dbReference type="ARBA" id="ARBA00022443"/>
    </source>
</evidence>
<proteinExistence type="predicted"/>
<dbReference type="Gene3D" id="2.30.30.40">
    <property type="entry name" value="SH3 Domains"/>
    <property type="match status" value="2"/>
</dbReference>
<dbReference type="Proteomes" id="UP000837857">
    <property type="component" value="Chromosome 21"/>
</dbReference>
<dbReference type="InterPro" id="IPR001452">
    <property type="entry name" value="SH3_domain"/>
</dbReference>
<dbReference type="SMART" id="SM00326">
    <property type="entry name" value="SH3"/>
    <property type="match status" value="2"/>
</dbReference>
<keyword evidence="6" id="KW-1185">Reference proteome</keyword>
<feature type="domain" description="SH3" evidence="4">
    <location>
        <begin position="256"/>
        <end position="314"/>
    </location>
</feature>
<evidence type="ECO:0000313" key="5">
    <source>
        <dbReference type="EMBL" id="CAH2054501.1"/>
    </source>
</evidence>
<dbReference type="PANTHER" id="PTHR14167">
    <property type="entry name" value="SH3 DOMAIN-CONTAINING"/>
    <property type="match status" value="1"/>
</dbReference>
<feature type="compositionally biased region" description="Pro residues" evidence="3">
    <location>
        <begin position="147"/>
        <end position="159"/>
    </location>
</feature>
<dbReference type="InterPro" id="IPR036028">
    <property type="entry name" value="SH3-like_dom_sf"/>
</dbReference>
<dbReference type="CDD" id="cd00174">
    <property type="entry name" value="SH3"/>
    <property type="match status" value="1"/>
</dbReference>
<feature type="compositionally biased region" description="Basic and acidic residues" evidence="3">
    <location>
        <begin position="1"/>
        <end position="10"/>
    </location>
</feature>
<dbReference type="Pfam" id="PF00018">
    <property type="entry name" value="SH3_1"/>
    <property type="match status" value="1"/>
</dbReference>
<gene>
    <name evidence="5" type="ORF">IPOD504_LOCUS8649</name>
</gene>
<keyword evidence="1 2" id="KW-0728">SH3 domain</keyword>
<evidence type="ECO:0000313" key="6">
    <source>
        <dbReference type="Proteomes" id="UP000837857"/>
    </source>
</evidence>